<dbReference type="GO" id="GO:0045087">
    <property type="term" value="P:innate immune response"/>
    <property type="evidence" value="ECO:0007669"/>
    <property type="project" value="UniProtKB-KW"/>
</dbReference>
<keyword evidence="24" id="KW-0804">Transcription</keyword>
<evidence type="ECO:0000256" key="14">
    <source>
        <dbReference type="ARBA" id="ARBA00022737"/>
    </source>
</evidence>
<feature type="transmembrane region" description="Helical" evidence="35">
    <location>
        <begin position="2792"/>
        <end position="2816"/>
    </location>
</feature>
<feature type="domain" description="HMG box" evidence="38">
    <location>
        <begin position="94"/>
        <end position="156"/>
    </location>
</feature>
<dbReference type="PROSITE" id="PS50025">
    <property type="entry name" value="LAM_G_DOMAIN"/>
    <property type="match status" value="2"/>
</dbReference>
<dbReference type="FunFam" id="2.60.40.60:FF:000134">
    <property type="entry name" value="protocadherin Fat 4"/>
    <property type="match status" value="1"/>
</dbReference>
<dbReference type="SUPFAM" id="SSF49313">
    <property type="entry name" value="Cadherin-like"/>
    <property type="match status" value="17"/>
</dbReference>
<feature type="disulfide bond" evidence="32">
    <location>
        <begin position="2536"/>
        <end position="2545"/>
    </location>
</feature>
<feature type="DNA-binding region" description="HMG box" evidence="33">
    <location>
        <begin position="8"/>
        <end position="78"/>
    </location>
</feature>
<dbReference type="PROSITE" id="PS50268">
    <property type="entry name" value="CADHERIN_2"/>
    <property type="match status" value="17"/>
</dbReference>
<dbReference type="InterPro" id="IPR013320">
    <property type="entry name" value="ConA-like_dom_sf"/>
</dbReference>
<evidence type="ECO:0000256" key="15">
    <source>
        <dbReference type="ARBA" id="ARBA00022837"/>
    </source>
</evidence>
<dbReference type="PRINTS" id="PR00886">
    <property type="entry name" value="HIGHMOBLTY12"/>
</dbReference>
<dbReference type="SMART" id="SM00398">
    <property type="entry name" value="HMG"/>
    <property type="match status" value="2"/>
</dbReference>
<dbReference type="Pfam" id="PF00505">
    <property type="entry name" value="HMG_box"/>
    <property type="match status" value="1"/>
</dbReference>
<feature type="domain" description="Cadherin" evidence="39">
    <location>
        <begin position="1654"/>
        <end position="1759"/>
    </location>
</feature>
<keyword evidence="11" id="KW-0399">Innate immunity</keyword>
<keyword evidence="42" id="KW-1267">Proteomics identification</keyword>
<feature type="region of interest" description="Disordered" evidence="34">
    <location>
        <begin position="2995"/>
        <end position="3018"/>
    </location>
</feature>
<dbReference type="FunFam" id="2.60.40.60:FF:000015">
    <property type="entry name" value="FAT atypical cadherin 1"/>
    <property type="match status" value="2"/>
</dbReference>
<evidence type="ECO:0000256" key="27">
    <source>
        <dbReference type="ARBA" id="ARBA00023198"/>
    </source>
</evidence>
<feature type="domain" description="Cadherin" evidence="39">
    <location>
        <begin position="1354"/>
        <end position="1444"/>
    </location>
</feature>
<keyword evidence="22 35" id="KW-0472">Membrane</keyword>
<feature type="domain" description="EGF-like" evidence="37">
    <location>
        <begin position="2154"/>
        <end position="2212"/>
    </location>
</feature>
<comment type="subcellular location">
    <subcellularLocation>
        <location evidence="3">Chromosome</location>
    </subcellularLocation>
    <subcellularLocation>
        <location evidence="4">Cytoplasm</location>
    </subcellularLocation>
    <subcellularLocation>
        <location evidence="2">Membrane</location>
        <topology evidence="2">Single-pass membrane protein</topology>
    </subcellularLocation>
    <subcellularLocation>
        <location evidence="1">Nucleus</location>
    </subcellularLocation>
    <subcellularLocation>
        <location evidence="5">Secreted</location>
    </subcellularLocation>
</comment>
<dbReference type="GO" id="GO:0006310">
    <property type="term" value="P:DNA recombination"/>
    <property type="evidence" value="ECO:0007669"/>
    <property type="project" value="UniProtKB-KW"/>
</dbReference>
<dbReference type="PROSITE" id="PS50118">
    <property type="entry name" value="HMG_BOX_2"/>
    <property type="match status" value="2"/>
</dbReference>
<dbReference type="GO" id="GO:0005694">
    <property type="term" value="C:chromosome"/>
    <property type="evidence" value="ECO:0007669"/>
    <property type="project" value="UniProtKB-SubCell"/>
</dbReference>
<dbReference type="InterPro" id="IPR000742">
    <property type="entry name" value="EGF"/>
</dbReference>
<dbReference type="PROSITE" id="PS01187">
    <property type="entry name" value="EGF_CA"/>
    <property type="match status" value="1"/>
</dbReference>
<dbReference type="GO" id="GO:0005634">
    <property type="term" value="C:nucleus"/>
    <property type="evidence" value="ECO:0007669"/>
    <property type="project" value="UniProtKB-SubCell"/>
</dbReference>
<feature type="disulfide bond" evidence="32">
    <location>
        <begin position="2278"/>
        <end position="2287"/>
    </location>
</feature>
<evidence type="ECO:0000256" key="25">
    <source>
        <dbReference type="ARBA" id="ARBA00023172"/>
    </source>
</evidence>
<keyword evidence="7" id="KW-0158">Chromosome</keyword>
<feature type="domain" description="Laminin G" evidence="36">
    <location>
        <begin position="2537"/>
        <end position="2726"/>
    </location>
</feature>
<dbReference type="InterPro" id="IPR009071">
    <property type="entry name" value="HMG_box_dom"/>
</dbReference>
<evidence type="ECO:0000256" key="13">
    <source>
        <dbReference type="ARBA" id="ARBA00022729"/>
    </source>
</evidence>
<dbReference type="FunFam" id="2.60.40.60:FF:000080">
    <property type="entry name" value="FAT atypical cadherin 1"/>
    <property type="match status" value="1"/>
</dbReference>
<feature type="disulfide bond" evidence="32">
    <location>
        <begin position="2202"/>
        <end position="2211"/>
    </location>
</feature>
<keyword evidence="19" id="KW-0805">Transcription regulation</keyword>
<dbReference type="SUPFAM" id="SSF57196">
    <property type="entry name" value="EGF/Laminin"/>
    <property type="match status" value="2"/>
</dbReference>
<keyword evidence="14" id="KW-0677">Repeat</keyword>
<feature type="domain" description="HMG box" evidence="38">
    <location>
        <begin position="8"/>
        <end position="78"/>
    </location>
</feature>
<dbReference type="Gene3D" id="2.10.25.10">
    <property type="entry name" value="Laminin"/>
    <property type="match status" value="5"/>
</dbReference>
<evidence type="ECO:0000256" key="11">
    <source>
        <dbReference type="ARBA" id="ARBA00022588"/>
    </source>
</evidence>
<feature type="domain" description="Cadherin" evidence="39">
    <location>
        <begin position="1132"/>
        <end position="1233"/>
    </location>
</feature>
<dbReference type="Pfam" id="PF00008">
    <property type="entry name" value="EGF"/>
    <property type="match status" value="1"/>
</dbReference>
<dbReference type="Gene3D" id="2.60.120.200">
    <property type="match status" value="2"/>
</dbReference>
<keyword evidence="12 35" id="KW-0812">Transmembrane</keyword>
<dbReference type="InterPro" id="IPR002126">
    <property type="entry name" value="Cadherin-like_dom"/>
</dbReference>
<feature type="disulfide bond" evidence="32">
    <location>
        <begin position="2240"/>
        <end position="2249"/>
    </location>
</feature>
<evidence type="ECO:0000256" key="19">
    <source>
        <dbReference type="ARBA" id="ARBA00023015"/>
    </source>
</evidence>
<evidence type="ECO:0000256" key="1">
    <source>
        <dbReference type="ARBA" id="ARBA00004123"/>
    </source>
</evidence>
<dbReference type="GO" id="GO:0045296">
    <property type="term" value="F:cadherin binding"/>
    <property type="evidence" value="ECO:0007669"/>
    <property type="project" value="TreeGrafter"/>
</dbReference>
<keyword evidence="26" id="KW-0325">Glycoprotein</keyword>
<dbReference type="FunFam" id="2.60.40.60:FF:000037">
    <property type="entry name" value="FAT atypical cadherin 1"/>
    <property type="match status" value="1"/>
</dbReference>
<feature type="domain" description="Cadherin" evidence="39">
    <location>
        <begin position="1550"/>
        <end position="1653"/>
    </location>
</feature>
<feature type="domain" description="EGF-like" evidence="37">
    <location>
        <begin position="2290"/>
        <end position="2325"/>
    </location>
</feature>
<evidence type="ECO:0000256" key="22">
    <source>
        <dbReference type="ARBA" id="ARBA00023136"/>
    </source>
</evidence>
<keyword evidence="23 32" id="KW-1015">Disulfide bond</keyword>
<feature type="domain" description="EGF-like" evidence="37">
    <location>
        <begin position="2510"/>
        <end position="2546"/>
    </location>
</feature>
<dbReference type="FunFam" id="2.60.40.60:FF:000106">
    <property type="entry name" value="FAT atypical cadherin 4"/>
    <property type="match status" value="1"/>
</dbReference>
<evidence type="ECO:0000256" key="6">
    <source>
        <dbReference type="ARBA" id="ARBA00008774"/>
    </source>
</evidence>
<dbReference type="PROSITE" id="PS00022">
    <property type="entry name" value="EGF_1"/>
    <property type="match status" value="5"/>
</dbReference>
<protein>
    <recommendedName>
        <fullName evidence="29">High mobility group protein B2</fullName>
    </recommendedName>
    <alternativeName>
        <fullName evidence="30">High mobility group protein 2</fullName>
    </alternativeName>
</protein>
<feature type="domain" description="Cadherin" evidence="39">
    <location>
        <begin position="1872"/>
        <end position="1966"/>
    </location>
</feature>
<proteinExistence type="evidence at protein level"/>
<dbReference type="GO" id="GO:0009653">
    <property type="term" value="P:anatomical structure morphogenesis"/>
    <property type="evidence" value="ECO:0007669"/>
    <property type="project" value="UniProtKB-ARBA"/>
</dbReference>
<dbReference type="CDD" id="cd21978">
    <property type="entry name" value="HMG-box_HMGB_rpt1"/>
    <property type="match status" value="1"/>
</dbReference>
<evidence type="ECO:0000313" key="40">
    <source>
        <dbReference type="EMBL" id="RXN18774.1"/>
    </source>
</evidence>
<evidence type="ECO:0000256" key="21">
    <source>
        <dbReference type="ARBA" id="ARBA00023125"/>
    </source>
</evidence>
<dbReference type="GO" id="GO:0016477">
    <property type="term" value="P:cell migration"/>
    <property type="evidence" value="ECO:0007669"/>
    <property type="project" value="TreeGrafter"/>
</dbReference>
<feature type="disulfide bond" evidence="32">
    <location>
        <begin position="2294"/>
        <end position="2304"/>
    </location>
</feature>
<evidence type="ECO:0000256" key="35">
    <source>
        <dbReference type="SAM" id="Phobius"/>
    </source>
</evidence>
<feature type="domain" description="Cadherin" evidence="39">
    <location>
        <begin position="722"/>
        <end position="825"/>
    </location>
</feature>
<dbReference type="InterPro" id="IPR017967">
    <property type="entry name" value="HMG_boxA_CS"/>
</dbReference>
<dbReference type="InterPro" id="IPR020894">
    <property type="entry name" value="Cadherin_CS"/>
</dbReference>
<keyword evidence="28 33" id="KW-0539">Nucleus</keyword>
<dbReference type="EMBL" id="QBIY01012702">
    <property type="protein sequence ID" value="RXN18774.1"/>
    <property type="molecule type" value="Genomic_DNA"/>
</dbReference>
<dbReference type="SMART" id="SM00112">
    <property type="entry name" value="CA"/>
    <property type="match status" value="17"/>
</dbReference>
<dbReference type="CDD" id="cd00054">
    <property type="entry name" value="EGF_CA"/>
    <property type="match status" value="4"/>
</dbReference>
<evidence type="ECO:0000259" key="38">
    <source>
        <dbReference type="PROSITE" id="PS50118"/>
    </source>
</evidence>
<dbReference type="InterPro" id="IPR001791">
    <property type="entry name" value="Laminin_G"/>
</dbReference>
<dbReference type="SMART" id="SM00282">
    <property type="entry name" value="LamG"/>
    <property type="match status" value="2"/>
</dbReference>
<name>A0A498MHF5_LABRO</name>
<keyword evidence="27" id="KW-0395">Inflammatory response</keyword>
<dbReference type="FunFam" id="1.10.30.10:FF:000006">
    <property type="entry name" value="High mobility group protein B1"/>
    <property type="match status" value="1"/>
</dbReference>
<dbReference type="SMART" id="SM00179">
    <property type="entry name" value="EGF_CA"/>
    <property type="match status" value="4"/>
</dbReference>
<dbReference type="GO" id="GO:0031175">
    <property type="term" value="P:neuron projection development"/>
    <property type="evidence" value="ECO:0007669"/>
    <property type="project" value="TreeGrafter"/>
</dbReference>
<feature type="domain" description="Cadherin" evidence="39">
    <location>
        <begin position="1445"/>
        <end position="1549"/>
    </location>
</feature>
<comment type="caution">
    <text evidence="40">The sequence shown here is derived from an EMBL/GenBank/DDBJ whole genome shotgun (WGS) entry which is preliminary data.</text>
</comment>
<feature type="domain" description="Cadherin" evidence="39">
    <location>
        <begin position="616"/>
        <end position="721"/>
    </location>
</feature>
<feature type="domain" description="Cadherin" evidence="39">
    <location>
        <begin position="826"/>
        <end position="926"/>
    </location>
</feature>
<dbReference type="FunFam" id="2.60.40.60:FF:000104">
    <property type="entry name" value="cadherin-23 isoform X1"/>
    <property type="match status" value="1"/>
</dbReference>
<keyword evidence="20" id="KW-0558">Oxidation</keyword>
<feature type="domain" description="Cadherin" evidence="39">
    <location>
        <begin position="1234"/>
        <end position="1338"/>
    </location>
</feature>
<evidence type="ECO:0000256" key="18">
    <source>
        <dbReference type="ARBA" id="ARBA00022989"/>
    </source>
</evidence>
<dbReference type="CDD" id="cd11304">
    <property type="entry name" value="Cadherin_repeat"/>
    <property type="match status" value="16"/>
</dbReference>
<evidence type="ECO:0000256" key="33">
    <source>
        <dbReference type="PROSITE-ProRule" id="PRU00267"/>
    </source>
</evidence>
<dbReference type="InterPro" id="IPR001881">
    <property type="entry name" value="EGF-like_Ca-bd_dom"/>
</dbReference>
<feature type="domain" description="Cadherin" evidence="39">
    <location>
        <begin position="927"/>
        <end position="1028"/>
    </location>
</feature>
<dbReference type="PROSITE" id="PS01186">
    <property type="entry name" value="EGF_2"/>
    <property type="match status" value="3"/>
</dbReference>
<feature type="domain" description="Cadherin" evidence="39">
    <location>
        <begin position="305"/>
        <end position="411"/>
    </location>
</feature>
<dbReference type="PRINTS" id="PR00205">
    <property type="entry name" value="CADHERIN"/>
</dbReference>
<evidence type="ECO:0000256" key="32">
    <source>
        <dbReference type="PROSITE-ProRule" id="PRU00076"/>
    </source>
</evidence>
<evidence type="ECO:0000256" key="7">
    <source>
        <dbReference type="ARBA" id="ARBA00022454"/>
    </source>
</evidence>
<dbReference type="InterPro" id="IPR018097">
    <property type="entry name" value="EGF_Ca-bd_CS"/>
</dbReference>
<evidence type="ECO:0000256" key="23">
    <source>
        <dbReference type="ARBA" id="ARBA00023157"/>
    </source>
</evidence>
<evidence type="ECO:0000256" key="34">
    <source>
        <dbReference type="SAM" id="MobiDB-lite"/>
    </source>
</evidence>
<dbReference type="Pfam" id="PF00028">
    <property type="entry name" value="Cadherin"/>
    <property type="match status" value="17"/>
</dbReference>
<feature type="domain" description="Cadherin" evidence="39">
    <location>
        <begin position="1029"/>
        <end position="1132"/>
    </location>
</feature>
<dbReference type="CDD" id="cd21979">
    <property type="entry name" value="HMG-box_HMGB_rpt2"/>
    <property type="match status" value="1"/>
</dbReference>
<keyword evidence="41" id="KW-1185">Reference proteome</keyword>
<dbReference type="InterPro" id="IPR036910">
    <property type="entry name" value="HMG_box_dom_sf"/>
</dbReference>
<keyword evidence="18 35" id="KW-1133">Transmembrane helix</keyword>
<dbReference type="FunFam" id="2.10.25.10:FF:000293">
    <property type="entry name" value="FAT atypical cadherin 4"/>
    <property type="match status" value="1"/>
</dbReference>
<dbReference type="PROSITE" id="PS00232">
    <property type="entry name" value="CADHERIN_1"/>
    <property type="match status" value="9"/>
</dbReference>
<keyword evidence="13" id="KW-0732">Signal</keyword>
<evidence type="ECO:0000256" key="2">
    <source>
        <dbReference type="ARBA" id="ARBA00004167"/>
    </source>
</evidence>
<feature type="domain" description="Cadherin" evidence="39">
    <location>
        <begin position="515"/>
        <end position="615"/>
    </location>
</feature>
<feature type="domain" description="Cadherin" evidence="39">
    <location>
        <begin position="1760"/>
        <end position="1865"/>
    </location>
</feature>
<keyword evidence="17" id="KW-0130">Cell adhesion</keyword>
<sequence length="3065" mass="340500">MGKDPRKPRGKMSSYAYFVQTCREEHKKKHPEATVNFSEFSKKCSERWKTMSAKEKGKFEDMAKQDKVRYEREMKNYIPPKGEKKRRFKDPNAPKRPPSAFFIFCGDYRPKIKGENPGLSIGDIAKKLGEMWNSSSAEVKQPYEKKAAKLKEKYDKIFFYGVCCNSSPRTQWDNSNEKKWFNISTNKSDLAPLQSRRFTQLYFSKSVYSFEVREDTPPGTIVGHVETLNNKENETSVYSVQEDDGDGLFLLNPHSGEFLLSRALDFEMERYYILTAAAQQGDRELTRVRVYFNVIDVNDNPPVFSQNAFSASIPEDSPVGMCFLNLNVSDLDEGIYGEVDLTVTSGNLESKFSINQHGALCLRGKLDRETNAMYSLIVQASDRALPIEARLTSSVDVTVYLLDVNDNSPLITTPSTVSFPENAPLYSVVVVIQATDADAGSNSEVVFSFESAEEEPFSINSSTGVVYLRKPLDREAEDAITVLVNVKDKGVPPLFSSMNLTVLIEDVNDNNPEFTQSSYSLSVYEDVPRGTSLLRVNTSDRDIGSNGQVRFSVLENGFMVDSVLGVVSVIDKMDREKKPLYSFFIIAEDQGDIPRSATATINITVLDVNDCVPLFSTESLTLHVFENGKDSSQHSHQIYASDEDSDEVNGQLTYFIQSGNDESLFSLHPNGTFQILKDLDRELKSQYMLKVIAVDSGFPSLTGTGTLVIVVDDVNDNIPVFDSELLKTHILEDSPVGTVFLKVTASDLDDGTNGQLRYSLDDLDLPFSINETSGDLFTVGVLDRETVAFYRFLVTVTDGHPTKPLSSSTAVSVTVEDVNDHFPSFLYGPYVANVPAGITKGSVVCTVMAEDADAGLNAKLNFSLHGQHAHLFSINSRTGTVFMTDSVKRRNDITVEIHVQDGADLPKMDTTTLTVRFQNDTYFPHIAVQVYKDVLSENAPTGTLVAIVTAETQRNAPVSFYLASGNFGEVFELHHSTGELTVKDPLDFETNMYFHLLVEARDSGIPPFSSYAELNLNISDVNDNPPVFSQSIYKCEVYENLASSRVCNVLANDADSGVFAEVEYFILAGNIESAFKIDKIHGSLFTTKRLDREKTPYYNLTLKAADKENNSLSAIAAVIVMVLDTNDHAPRFSQIFITEVPEDAPVGFSVIQITATDEDVGLNAVIEYTIIGQNSEFPFSIDKTTGTLLVLHPLDREDQDHYIVKVNANDSAWSISTDVTIDVIDVNDNAPVFYQPLYTLTVPEMKMHVVFLLQISATDRDLGENAQILFFIEPPNERFLVNASTGEISTKQPIVLHESESVNFTFTVVAADCGKVPLNSSSIVLVIVVQHNQFPPLFLPFRSLVPIPLTMNVGTEVIQISAVDQDSLEMNNSVEYFKNGGNGSVYFEVERITGRVLVNKTLANSLNTILTLQITAKDKGLPPLSAQTEISFEVTLENLFAPHFLDSKVEFFVPEDLPIDSVIGKIQGKDKDDGINGVISYSFDGGNENGLFSIGESSGLIMLVKPLDFEEFKAHHLNVIAKDGGWHPKMERLDITVYVTDLNDNPPVFTSTNYIATISENALIGTTVLQVWAKDADTGIHSQITYSLIAGDIHLFYLDTKNGTITTLEIFDYEKNQHFELTVKATNIGVPYLFDIARIHIQIVGINEFIPAFQKHLYNFMVSEALLPQTEIGRVVAIDYDQGPDGEVFYVLAGQSKKANFVVDEQTGIIYISKDLKNRLQNDEVLHVLAKNRGAITGFNVDEALIHLHIQDENDPPEFESMLYIAAVSEDISIGTSITKVKAVDRDVILEWSRFSYSIEHGNINSSFFIDPISGVISVNSHLDREMWAFYNLTVIAVDEGSPAVTGSTKVAITINDVNDNPPKLLSTEGFIRENQPAGTLVSTLAATDDDLPPNQGPFTYWMMRPSEGFSLTSDGVLVTSRPFDRERNPLFHVHIVVQDAGKPPMSSTTLFHIKVLDENDNAPLQRNINILVKYYGSSFPGGLIGNVRPTDQDELDVFNCTIKNGPLRMFSFPFGMCNLWSSPYQGEATYNISVEASDQLHPSVNNSIYVSYKGFTNVSLDNCVLFYISISTLEEFLSLKYLKFVKALDSLFNLQASKTHVFGMKLQGDKMLLLAAVKSYNGQYLTGDVASGISNTHKKLLEAQSNVTISQITSDPCMLRPCHNGATCNRNIHISQEVAVLESSSLIFVSPYFVEIFNCSCPAGFTGDACELDFDECAKEPCENGGNCYNNPGTYFCLCKDGFSGPHCTIVDNECQTVICLNGGTCWNRQGGFICDCSPGYEGTFCDRIVDHCASFPCVNGNCSSFLTGYSCQCPFGVSGVNCKEHSYGFQELSYIEFPPLDPQYNFIYLEFATVQQNALLLYNHGDPSSSDFLALEILSGRLWLSYDLGSGVIRLETGKIVADGSFHNITIRRTGNIASLEIDNCSAHEPQGFCLSQNSAAGIQRTLEVSSNNMTFGGVKSIDVILQRQIRTHDFVGCMRNMQVNNFTPDSLKSLASQNVLDRCPRADIPPCETAVCYNEGACQDRWSHHHCQCRDHFTGPNCAMNLAEQHVLFLNGEAYIEFSIKETYRRNQLLQAILDGKERDSQGFDSVEIKMRTISDGKPLYVFTNVTSGQRLELSMEENVSDGQWHVLQLHRRGSYISLFLDERHVVNSTNGTITFLVETIFLGSAPLRESRDFPEMIQNLGFRGCVEYFKFNGHLLSFNDYSEIVDANSSPSVFQTFCISPNHCVVTPCLKDSCLSEPCWNDSDCGSSSKDDYWCICLHNVSSCGSCSSDVVHSESCSQSQKSVPLWIVAVILPTVLILLILVLYIVLKRQGKLCEGEKRSQIYLMPPSKQHGTDNLGFSLGPAEESLQNVSNKSSKQPDLLKSRDLTQGVESYIESGPSCHVSGFGGSELEYYEIDSTYSDVKTVQLKEDELVDQVNDSPKISQSIMQPQTNHKPSPKLHQKTSEGDFHQWQRQSQLFFKRKLAPDLTGPPQHLSADEVEKLNTPWEHKGHSNHNFRAYPMKPSRDGVIETSSESESHCSFTGSEFDCERELSLIGSHDKHEHPPGGKDTCAVSII</sequence>
<dbReference type="Gene3D" id="1.10.30.10">
    <property type="entry name" value="High mobility group box domain"/>
    <property type="match status" value="2"/>
</dbReference>
<gene>
    <name evidence="40" type="ORF">ROHU_026067</name>
</gene>
<dbReference type="FunFam" id="1.10.30.10:FF:000018">
    <property type="entry name" value="High mobility group protein B2"/>
    <property type="match status" value="1"/>
</dbReference>
<feature type="region of interest" description="Disordered" evidence="34">
    <location>
        <begin position="2923"/>
        <end position="2956"/>
    </location>
</feature>
<feature type="domain" description="Laminin G" evidence="36">
    <location>
        <begin position="2326"/>
        <end position="2506"/>
    </location>
</feature>
<evidence type="ECO:0000256" key="4">
    <source>
        <dbReference type="ARBA" id="ARBA00004496"/>
    </source>
</evidence>
<accession>A0A498MHF5</accession>
<dbReference type="GO" id="GO:0006954">
    <property type="term" value="P:inflammatory response"/>
    <property type="evidence" value="ECO:0007669"/>
    <property type="project" value="UniProtKB-KW"/>
</dbReference>
<evidence type="ECO:0000256" key="17">
    <source>
        <dbReference type="ARBA" id="ARBA00022889"/>
    </source>
</evidence>
<feature type="domain" description="EGF-like" evidence="37">
    <location>
        <begin position="2214"/>
        <end position="2250"/>
    </location>
</feature>
<evidence type="ECO:0000313" key="41">
    <source>
        <dbReference type="Proteomes" id="UP000290572"/>
    </source>
</evidence>
<dbReference type="SUPFAM" id="SSF49899">
    <property type="entry name" value="Concanavalin A-like lectins/glucanases"/>
    <property type="match status" value="2"/>
</dbReference>
<feature type="DNA-binding region" description="HMG box" evidence="33">
    <location>
        <begin position="94"/>
        <end position="156"/>
    </location>
</feature>
<feature type="compositionally biased region" description="Polar residues" evidence="34">
    <location>
        <begin position="2925"/>
        <end position="2943"/>
    </location>
</feature>
<keyword evidence="25" id="KW-0233">DNA recombination</keyword>
<evidence type="ECO:0000256" key="16">
    <source>
        <dbReference type="ARBA" id="ARBA00022859"/>
    </source>
</evidence>
<dbReference type="FunFam" id="2.60.120.200:FF:000340">
    <property type="entry name" value="Si:dkey-1m11.6"/>
    <property type="match status" value="1"/>
</dbReference>
<dbReference type="GO" id="GO:0005576">
    <property type="term" value="C:extracellular region"/>
    <property type="evidence" value="ECO:0007669"/>
    <property type="project" value="UniProtKB-SubCell"/>
</dbReference>
<keyword evidence="10 32" id="KW-0245">EGF-like domain</keyword>
<comment type="similarity">
    <text evidence="6">Belongs to the HMGB family.</text>
</comment>
<feature type="domain" description="Cadherin" evidence="39">
    <location>
        <begin position="204"/>
        <end position="304"/>
    </location>
</feature>
<keyword evidence="15 31" id="KW-0106">Calcium</keyword>
<keyword evidence="21 33" id="KW-0238">DNA-binding</keyword>
<dbReference type="SUPFAM" id="SSF47095">
    <property type="entry name" value="HMG-box"/>
    <property type="match status" value="2"/>
</dbReference>
<dbReference type="Pfam" id="PF09011">
    <property type="entry name" value="HMG_box_2"/>
    <property type="match status" value="1"/>
</dbReference>
<dbReference type="PROSITE" id="PS00010">
    <property type="entry name" value="ASX_HYDROXYL"/>
    <property type="match status" value="2"/>
</dbReference>
<evidence type="ECO:0000256" key="30">
    <source>
        <dbReference type="ARBA" id="ARBA00041514"/>
    </source>
</evidence>
<dbReference type="FunFam" id="2.60.40.60:FF:000020">
    <property type="entry name" value="Dachsous cadherin-related 1b"/>
    <property type="match status" value="3"/>
</dbReference>
<feature type="domain" description="Cadherin" evidence="39">
    <location>
        <begin position="411"/>
        <end position="514"/>
    </location>
</feature>
<dbReference type="GO" id="GO:0005509">
    <property type="term" value="F:calcium ion binding"/>
    <property type="evidence" value="ECO:0007669"/>
    <property type="project" value="UniProtKB-UniRule"/>
</dbReference>
<dbReference type="GO" id="GO:0003677">
    <property type="term" value="F:DNA binding"/>
    <property type="evidence" value="ECO:0007669"/>
    <property type="project" value="UniProtKB-UniRule"/>
</dbReference>
<organism evidence="40 41">
    <name type="scientific">Labeo rohita</name>
    <name type="common">Indian major carp</name>
    <name type="synonym">Cyprinus rohita</name>
    <dbReference type="NCBI Taxonomy" id="84645"/>
    <lineage>
        <taxon>Eukaryota</taxon>
        <taxon>Metazoa</taxon>
        <taxon>Chordata</taxon>
        <taxon>Craniata</taxon>
        <taxon>Vertebrata</taxon>
        <taxon>Euteleostomi</taxon>
        <taxon>Actinopterygii</taxon>
        <taxon>Neopterygii</taxon>
        <taxon>Teleostei</taxon>
        <taxon>Ostariophysi</taxon>
        <taxon>Cypriniformes</taxon>
        <taxon>Cyprinidae</taxon>
        <taxon>Labeoninae</taxon>
        <taxon>Labeonini</taxon>
        <taxon>Labeo</taxon>
    </lineage>
</organism>
<evidence type="ECO:0000256" key="29">
    <source>
        <dbReference type="ARBA" id="ARBA00040400"/>
    </source>
</evidence>
<reference evidence="40 41" key="1">
    <citation type="submission" date="2018-03" db="EMBL/GenBank/DDBJ databases">
        <title>Draft genome sequence of Rohu Carp (Labeo rohita).</title>
        <authorList>
            <person name="Das P."/>
            <person name="Kushwaha B."/>
            <person name="Joshi C.G."/>
            <person name="Kumar D."/>
            <person name="Nagpure N.S."/>
            <person name="Sahoo L."/>
            <person name="Das S.P."/>
            <person name="Bit A."/>
            <person name="Patnaik S."/>
            <person name="Meher P.K."/>
            <person name="Jayasankar P."/>
            <person name="Koringa P.G."/>
            <person name="Patel N.V."/>
            <person name="Hinsu A.T."/>
            <person name="Kumar R."/>
            <person name="Pandey M."/>
            <person name="Agarwal S."/>
            <person name="Srivastava S."/>
            <person name="Singh M."/>
            <person name="Iquebal M.A."/>
            <person name="Jaiswal S."/>
            <person name="Angadi U.B."/>
            <person name="Kumar N."/>
            <person name="Raza M."/>
            <person name="Shah T.M."/>
            <person name="Rai A."/>
            <person name="Jena J.K."/>
        </authorList>
    </citation>
    <scope>NUCLEOTIDE SEQUENCE [LARGE SCALE GENOMIC DNA]</scope>
    <source>
        <strain evidence="40">DASCIFA01</strain>
        <tissue evidence="40">Testis</tissue>
    </source>
</reference>
<dbReference type="SMART" id="SM00181">
    <property type="entry name" value="EGF"/>
    <property type="match status" value="6"/>
</dbReference>
<evidence type="ECO:0000256" key="9">
    <source>
        <dbReference type="ARBA" id="ARBA00022525"/>
    </source>
</evidence>
<evidence type="ECO:0000256" key="8">
    <source>
        <dbReference type="ARBA" id="ARBA00022490"/>
    </source>
</evidence>
<dbReference type="GO" id="GO:0005737">
    <property type="term" value="C:cytoplasm"/>
    <property type="evidence" value="ECO:0007669"/>
    <property type="project" value="UniProtKB-SubCell"/>
</dbReference>
<dbReference type="PANTHER" id="PTHR24027">
    <property type="entry name" value="CADHERIN-23"/>
    <property type="match status" value="1"/>
</dbReference>
<keyword evidence="16" id="KW-0391">Immunity</keyword>
<dbReference type="PANTHER" id="PTHR24027:SF438">
    <property type="entry name" value="CADHERIN 23"/>
    <property type="match status" value="1"/>
</dbReference>
<evidence type="ECO:0000256" key="5">
    <source>
        <dbReference type="ARBA" id="ARBA00004613"/>
    </source>
</evidence>
<dbReference type="Gene3D" id="2.60.40.60">
    <property type="entry name" value="Cadherins"/>
    <property type="match status" value="17"/>
</dbReference>
<dbReference type="STRING" id="84645.A0A498MHF5"/>
<evidence type="ECO:0000256" key="10">
    <source>
        <dbReference type="ARBA" id="ARBA00022536"/>
    </source>
</evidence>
<evidence type="ECO:0000259" key="36">
    <source>
        <dbReference type="PROSITE" id="PS50025"/>
    </source>
</evidence>
<feature type="domain" description="EGF-like" evidence="37">
    <location>
        <begin position="2252"/>
        <end position="2288"/>
    </location>
</feature>
<comment type="caution">
    <text evidence="32">Lacks conserved residue(s) required for the propagation of feature annotation.</text>
</comment>
<dbReference type="Proteomes" id="UP000290572">
    <property type="component" value="Unassembled WGS sequence"/>
</dbReference>
<feature type="disulfide bond" evidence="32">
    <location>
        <begin position="2315"/>
        <end position="2324"/>
    </location>
</feature>
<dbReference type="PROSITE" id="PS00353">
    <property type="entry name" value="HMG_BOX_1"/>
    <property type="match status" value="1"/>
</dbReference>
<evidence type="ECO:0000256" key="3">
    <source>
        <dbReference type="ARBA" id="ARBA00004286"/>
    </source>
</evidence>
<dbReference type="GO" id="GO:0007156">
    <property type="term" value="P:homophilic cell adhesion via plasma membrane adhesion molecules"/>
    <property type="evidence" value="ECO:0007669"/>
    <property type="project" value="InterPro"/>
</dbReference>
<evidence type="ECO:0007829" key="42">
    <source>
        <dbReference type="PeptideAtlas" id="A0A498MHF5"/>
    </source>
</evidence>
<keyword evidence="8" id="KW-0963">Cytoplasm</keyword>
<keyword evidence="9" id="KW-0964">Secreted</keyword>
<evidence type="ECO:0000256" key="20">
    <source>
        <dbReference type="ARBA" id="ARBA00023097"/>
    </source>
</evidence>
<dbReference type="InterPro" id="IPR039808">
    <property type="entry name" value="Cadherin"/>
</dbReference>
<evidence type="ECO:0000256" key="26">
    <source>
        <dbReference type="ARBA" id="ARBA00023180"/>
    </source>
</evidence>
<dbReference type="InterPro" id="IPR015919">
    <property type="entry name" value="Cadherin-like_sf"/>
</dbReference>
<evidence type="ECO:0000256" key="31">
    <source>
        <dbReference type="PROSITE-ProRule" id="PRU00043"/>
    </source>
</evidence>
<dbReference type="CDD" id="cd00110">
    <property type="entry name" value="LamG"/>
    <property type="match status" value="2"/>
</dbReference>
<dbReference type="PROSITE" id="PS50026">
    <property type="entry name" value="EGF_3"/>
    <property type="match status" value="5"/>
</dbReference>
<evidence type="ECO:0000256" key="12">
    <source>
        <dbReference type="ARBA" id="ARBA00022692"/>
    </source>
</evidence>
<dbReference type="GO" id="GO:0008013">
    <property type="term" value="F:beta-catenin binding"/>
    <property type="evidence" value="ECO:0007669"/>
    <property type="project" value="TreeGrafter"/>
</dbReference>
<evidence type="ECO:0000259" key="39">
    <source>
        <dbReference type="PROSITE" id="PS50268"/>
    </source>
</evidence>
<evidence type="ECO:0000256" key="28">
    <source>
        <dbReference type="ARBA" id="ARBA00023242"/>
    </source>
</evidence>
<dbReference type="InterPro" id="IPR000152">
    <property type="entry name" value="EGF-type_Asp/Asn_hydroxyl_site"/>
</dbReference>
<evidence type="ECO:0000256" key="24">
    <source>
        <dbReference type="ARBA" id="ARBA00023163"/>
    </source>
</evidence>
<dbReference type="FunFam" id="2.60.40.60:FF:000024">
    <property type="entry name" value="FAT atypical cadherin 3"/>
    <property type="match status" value="2"/>
</dbReference>
<dbReference type="Pfam" id="PF02210">
    <property type="entry name" value="Laminin_G_2"/>
    <property type="match status" value="2"/>
</dbReference>
<dbReference type="GO" id="GO:0016342">
    <property type="term" value="C:catenin complex"/>
    <property type="evidence" value="ECO:0007669"/>
    <property type="project" value="TreeGrafter"/>
</dbReference>
<evidence type="ECO:0000259" key="37">
    <source>
        <dbReference type="PROSITE" id="PS50026"/>
    </source>
</evidence>